<dbReference type="AlphaFoldDB" id="A0A0E9R7W1"/>
<reference evidence="1" key="2">
    <citation type="journal article" date="2015" name="Fish Shellfish Immunol.">
        <title>Early steps in the European eel (Anguilla anguilla)-Vibrio vulnificus interaction in the gills: Role of the RtxA13 toxin.</title>
        <authorList>
            <person name="Callol A."/>
            <person name="Pajuelo D."/>
            <person name="Ebbesson L."/>
            <person name="Teles M."/>
            <person name="MacKenzie S."/>
            <person name="Amaro C."/>
        </authorList>
    </citation>
    <scope>NUCLEOTIDE SEQUENCE</scope>
</reference>
<proteinExistence type="predicted"/>
<name>A0A0E9R7W1_ANGAN</name>
<protein>
    <submittedName>
        <fullName evidence="1">Uncharacterized protein</fullName>
    </submittedName>
</protein>
<reference evidence="1" key="1">
    <citation type="submission" date="2014-11" db="EMBL/GenBank/DDBJ databases">
        <authorList>
            <person name="Amaro Gonzalez C."/>
        </authorList>
    </citation>
    <scope>NUCLEOTIDE SEQUENCE</scope>
</reference>
<evidence type="ECO:0000313" key="1">
    <source>
        <dbReference type="EMBL" id="JAH24570.1"/>
    </source>
</evidence>
<accession>A0A0E9R7W1</accession>
<organism evidence="1">
    <name type="scientific">Anguilla anguilla</name>
    <name type="common">European freshwater eel</name>
    <name type="synonym">Muraena anguilla</name>
    <dbReference type="NCBI Taxonomy" id="7936"/>
    <lineage>
        <taxon>Eukaryota</taxon>
        <taxon>Metazoa</taxon>
        <taxon>Chordata</taxon>
        <taxon>Craniata</taxon>
        <taxon>Vertebrata</taxon>
        <taxon>Euteleostomi</taxon>
        <taxon>Actinopterygii</taxon>
        <taxon>Neopterygii</taxon>
        <taxon>Teleostei</taxon>
        <taxon>Anguilliformes</taxon>
        <taxon>Anguillidae</taxon>
        <taxon>Anguilla</taxon>
    </lineage>
</organism>
<sequence>MILLTNLMLIKIHFIHFGVTYEI</sequence>
<dbReference type="EMBL" id="GBXM01084007">
    <property type="protein sequence ID" value="JAH24570.1"/>
    <property type="molecule type" value="Transcribed_RNA"/>
</dbReference>